<evidence type="ECO:0000256" key="1">
    <source>
        <dbReference type="SAM" id="Phobius"/>
    </source>
</evidence>
<gene>
    <name evidence="3" type="ORF">LLUT_LOCUS26965</name>
</gene>
<proteinExistence type="predicted"/>
<accession>A0AAV1XXX6</accession>
<name>A0AAV1XXX6_LUPLU</name>
<evidence type="ECO:0000313" key="4">
    <source>
        <dbReference type="Proteomes" id="UP001497480"/>
    </source>
</evidence>
<keyword evidence="4" id="KW-1185">Reference proteome</keyword>
<protein>
    <recommendedName>
        <fullName evidence="5">Transmembrane protein</fullName>
    </recommendedName>
</protein>
<dbReference type="Proteomes" id="UP001497480">
    <property type="component" value="Unassembled WGS sequence"/>
</dbReference>
<reference evidence="3 4" key="1">
    <citation type="submission" date="2024-03" db="EMBL/GenBank/DDBJ databases">
        <authorList>
            <person name="Martinez-Hernandez J."/>
        </authorList>
    </citation>
    <scope>NUCLEOTIDE SEQUENCE [LARGE SCALE GENOMIC DNA]</scope>
</reference>
<feature type="chain" id="PRO_5043807973" description="Transmembrane protein" evidence="2">
    <location>
        <begin position="18"/>
        <end position="127"/>
    </location>
</feature>
<organism evidence="3 4">
    <name type="scientific">Lupinus luteus</name>
    <name type="common">European yellow lupine</name>
    <dbReference type="NCBI Taxonomy" id="3873"/>
    <lineage>
        <taxon>Eukaryota</taxon>
        <taxon>Viridiplantae</taxon>
        <taxon>Streptophyta</taxon>
        <taxon>Embryophyta</taxon>
        <taxon>Tracheophyta</taxon>
        <taxon>Spermatophyta</taxon>
        <taxon>Magnoliopsida</taxon>
        <taxon>eudicotyledons</taxon>
        <taxon>Gunneridae</taxon>
        <taxon>Pentapetalae</taxon>
        <taxon>rosids</taxon>
        <taxon>fabids</taxon>
        <taxon>Fabales</taxon>
        <taxon>Fabaceae</taxon>
        <taxon>Papilionoideae</taxon>
        <taxon>50 kb inversion clade</taxon>
        <taxon>genistoids sensu lato</taxon>
        <taxon>core genistoids</taxon>
        <taxon>Genisteae</taxon>
        <taxon>Lupinus</taxon>
    </lineage>
</organism>
<keyword evidence="1" id="KW-1133">Transmembrane helix</keyword>
<evidence type="ECO:0000256" key="2">
    <source>
        <dbReference type="SAM" id="SignalP"/>
    </source>
</evidence>
<evidence type="ECO:0008006" key="5">
    <source>
        <dbReference type="Google" id="ProtNLM"/>
    </source>
</evidence>
<comment type="caution">
    <text evidence="3">The sequence shown here is derived from an EMBL/GenBank/DDBJ whole genome shotgun (WGS) entry which is preliminary data.</text>
</comment>
<keyword evidence="2" id="KW-0732">Signal</keyword>
<dbReference type="EMBL" id="CAXHTB010000019">
    <property type="protein sequence ID" value="CAL0325905.1"/>
    <property type="molecule type" value="Genomic_DNA"/>
</dbReference>
<feature type="transmembrane region" description="Helical" evidence="1">
    <location>
        <begin position="103"/>
        <end position="124"/>
    </location>
</feature>
<sequence length="127" mass="14602">MRLRFFIWFLFLSCTHAISISGLHTNLTLNSSKRNMQTQQSIEYYRSIKEAVKLHKKDEESNKVEKHELSCDTIIKAQRGKGVYGGVNVNHRPRRHTNSATPLLSLISTVCLSLTLMLVFSFHVRVV</sequence>
<dbReference type="AlphaFoldDB" id="A0AAV1XXX6"/>
<keyword evidence="1" id="KW-0812">Transmembrane</keyword>
<evidence type="ECO:0000313" key="3">
    <source>
        <dbReference type="EMBL" id="CAL0325905.1"/>
    </source>
</evidence>
<feature type="signal peptide" evidence="2">
    <location>
        <begin position="1"/>
        <end position="17"/>
    </location>
</feature>
<keyword evidence="1" id="KW-0472">Membrane</keyword>